<dbReference type="EMBL" id="MU003836">
    <property type="protein sequence ID" value="KAF2717786.1"/>
    <property type="molecule type" value="Genomic_DNA"/>
</dbReference>
<feature type="region of interest" description="Disordered" evidence="5">
    <location>
        <begin position="274"/>
        <end position="315"/>
    </location>
</feature>
<keyword evidence="8" id="KW-1185">Reference proteome</keyword>
<dbReference type="GO" id="GO:0005634">
    <property type="term" value="C:nucleus"/>
    <property type="evidence" value="ECO:0007669"/>
    <property type="project" value="UniProtKB-UniRule"/>
</dbReference>
<dbReference type="PROSITE" id="PS50118">
    <property type="entry name" value="HMG_BOX_2"/>
    <property type="match status" value="1"/>
</dbReference>
<feature type="region of interest" description="Disordered" evidence="5">
    <location>
        <begin position="31"/>
        <end position="188"/>
    </location>
</feature>
<dbReference type="SUPFAM" id="SSF47095">
    <property type="entry name" value="HMG-box"/>
    <property type="match status" value="1"/>
</dbReference>
<protein>
    <recommendedName>
        <fullName evidence="6">HMG box domain-containing protein</fullName>
    </recommendedName>
</protein>
<gene>
    <name evidence="7" type="ORF">K431DRAFT_349253</name>
</gene>
<evidence type="ECO:0000256" key="2">
    <source>
        <dbReference type="ARBA" id="ARBA00023125"/>
    </source>
</evidence>
<dbReference type="GO" id="GO:0030154">
    <property type="term" value="P:cell differentiation"/>
    <property type="evidence" value="ECO:0007669"/>
    <property type="project" value="TreeGrafter"/>
</dbReference>
<feature type="compositionally biased region" description="Low complexity" evidence="5">
    <location>
        <begin position="444"/>
        <end position="454"/>
    </location>
</feature>
<dbReference type="PANTHER" id="PTHR10270:SF320">
    <property type="entry name" value="BOX TRANSCRIPTIONAL REGULATOR, PUTATIVE (AFU_ORTHOLOGUE AFUA_4G10820)-RELATED"/>
    <property type="match status" value="1"/>
</dbReference>
<feature type="compositionally biased region" description="Basic and acidic residues" evidence="5">
    <location>
        <begin position="88"/>
        <end position="107"/>
    </location>
</feature>
<evidence type="ECO:0000313" key="7">
    <source>
        <dbReference type="EMBL" id="KAF2717786.1"/>
    </source>
</evidence>
<dbReference type="Gene3D" id="1.10.30.10">
    <property type="entry name" value="High mobility group box domain"/>
    <property type="match status" value="1"/>
</dbReference>
<dbReference type="SMART" id="SM00398">
    <property type="entry name" value="HMG"/>
    <property type="match status" value="1"/>
</dbReference>
<name>A0A9P4Q3J2_9PEZI</name>
<dbReference type="AlphaFoldDB" id="A0A9P4Q3J2"/>
<reference evidence="7" key="1">
    <citation type="journal article" date="2020" name="Stud. Mycol.">
        <title>101 Dothideomycetes genomes: a test case for predicting lifestyles and emergence of pathogens.</title>
        <authorList>
            <person name="Haridas S."/>
            <person name="Albert R."/>
            <person name="Binder M."/>
            <person name="Bloem J."/>
            <person name="Labutti K."/>
            <person name="Salamov A."/>
            <person name="Andreopoulos B."/>
            <person name="Baker S."/>
            <person name="Barry K."/>
            <person name="Bills G."/>
            <person name="Bluhm B."/>
            <person name="Cannon C."/>
            <person name="Castanera R."/>
            <person name="Culley D."/>
            <person name="Daum C."/>
            <person name="Ezra D."/>
            <person name="Gonzalez J."/>
            <person name="Henrissat B."/>
            <person name="Kuo A."/>
            <person name="Liang C."/>
            <person name="Lipzen A."/>
            <person name="Lutzoni F."/>
            <person name="Magnuson J."/>
            <person name="Mondo S."/>
            <person name="Nolan M."/>
            <person name="Ohm R."/>
            <person name="Pangilinan J."/>
            <person name="Park H.-J."/>
            <person name="Ramirez L."/>
            <person name="Alfaro M."/>
            <person name="Sun H."/>
            <person name="Tritt A."/>
            <person name="Yoshinaga Y."/>
            <person name="Zwiers L.-H."/>
            <person name="Turgeon B."/>
            <person name="Goodwin S."/>
            <person name="Spatafora J."/>
            <person name="Crous P."/>
            <person name="Grigoriev I."/>
        </authorList>
    </citation>
    <scope>NUCLEOTIDE SEQUENCE</scope>
    <source>
        <strain evidence="7">CBS 116435</strain>
    </source>
</reference>
<dbReference type="InterPro" id="IPR050140">
    <property type="entry name" value="SRY-related_HMG-box_TF-like"/>
</dbReference>
<dbReference type="InterPro" id="IPR036910">
    <property type="entry name" value="HMG_box_dom_sf"/>
</dbReference>
<feature type="compositionally biased region" description="Low complexity" evidence="5">
    <location>
        <begin position="118"/>
        <end position="149"/>
    </location>
</feature>
<dbReference type="GO" id="GO:0001228">
    <property type="term" value="F:DNA-binding transcription activator activity, RNA polymerase II-specific"/>
    <property type="evidence" value="ECO:0007669"/>
    <property type="project" value="TreeGrafter"/>
</dbReference>
<dbReference type="FunFam" id="1.10.30.10:FF:000041">
    <property type="entry name" value="HMG box family protein"/>
    <property type="match status" value="1"/>
</dbReference>
<feature type="region of interest" description="Disordered" evidence="5">
    <location>
        <begin position="411"/>
        <end position="544"/>
    </location>
</feature>
<keyword evidence="1" id="KW-0805">Transcription regulation</keyword>
<keyword evidence="4" id="KW-0539">Nucleus</keyword>
<dbReference type="OrthoDB" id="6247875at2759"/>
<feature type="DNA-binding region" description="HMG box" evidence="4">
    <location>
        <begin position="218"/>
        <end position="286"/>
    </location>
</feature>
<feature type="region of interest" description="Disordered" evidence="5">
    <location>
        <begin position="339"/>
        <end position="369"/>
    </location>
</feature>
<feature type="region of interest" description="Disordered" evidence="5">
    <location>
        <begin position="678"/>
        <end position="764"/>
    </location>
</feature>
<accession>A0A9P4Q3J2</accession>
<comment type="caution">
    <text evidence="7">The sequence shown here is derived from an EMBL/GenBank/DDBJ whole genome shotgun (WGS) entry which is preliminary data.</text>
</comment>
<feature type="domain" description="HMG box" evidence="6">
    <location>
        <begin position="218"/>
        <end position="286"/>
    </location>
</feature>
<feature type="compositionally biased region" description="Polar residues" evidence="5">
    <location>
        <begin position="295"/>
        <end position="304"/>
    </location>
</feature>
<evidence type="ECO:0000256" key="4">
    <source>
        <dbReference type="PROSITE-ProRule" id="PRU00267"/>
    </source>
</evidence>
<evidence type="ECO:0000256" key="1">
    <source>
        <dbReference type="ARBA" id="ARBA00023015"/>
    </source>
</evidence>
<dbReference type="PANTHER" id="PTHR10270">
    <property type="entry name" value="SOX TRANSCRIPTION FACTOR"/>
    <property type="match status" value="1"/>
</dbReference>
<feature type="compositionally biased region" description="Polar residues" evidence="5">
    <location>
        <begin position="467"/>
        <end position="482"/>
    </location>
</feature>
<dbReference type="GO" id="GO:0000978">
    <property type="term" value="F:RNA polymerase II cis-regulatory region sequence-specific DNA binding"/>
    <property type="evidence" value="ECO:0007669"/>
    <property type="project" value="TreeGrafter"/>
</dbReference>
<dbReference type="CDD" id="cd01389">
    <property type="entry name" value="HMG-box_ROX1-like"/>
    <property type="match status" value="1"/>
</dbReference>
<dbReference type="GO" id="GO:0000122">
    <property type="term" value="P:negative regulation of transcription by RNA polymerase II"/>
    <property type="evidence" value="ECO:0007669"/>
    <property type="project" value="TreeGrafter"/>
</dbReference>
<keyword evidence="2 4" id="KW-0238">DNA-binding</keyword>
<evidence type="ECO:0000256" key="5">
    <source>
        <dbReference type="SAM" id="MobiDB-lite"/>
    </source>
</evidence>
<dbReference type="Pfam" id="PF00505">
    <property type="entry name" value="HMG_box"/>
    <property type="match status" value="1"/>
</dbReference>
<dbReference type="Proteomes" id="UP000799441">
    <property type="component" value="Unassembled WGS sequence"/>
</dbReference>
<feature type="compositionally biased region" description="Polar residues" evidence="5">
    <location>
        <begin position="36"/>
        <end position="48"/>
    </location>
</feature>
<feature type="compositionally biased region" description="Basic residues" evidence="5">
    <location>
        <begin position="49"/>
        <end position="64"/>
    </location>
</feature>
<organism evidence="7 8">
    <name type="scientific">Polychaeton citri CBS 116435</name>
    <dbReference type="NCBI Taxonomy" id="1314669"/>
    <lineage>
        <taxon>Eukaryota</taxon>
        <taxon>Fungi</taxon>
        <taxon>Dikarya</taxon>
        <taxon>Ascomycota</taxon>
        <taxon>Pezizomycotina</taxon>
        <taxon>Dothideomycetes</taxon>
        <taxon>Dothideomycetidae</taxon>
        <taxon>Capnodiales</taxon>
        <taxon>Capnodiaceae</taxon>
        <taxon>Polychaeton</taxon>
    </lineage>
</organism>
<evidence type="ECO:0000259" key="6">
    <source>
        <dbReference type="PROSITE" id="PS50118"/>
    </source>
</evidence>
<feature type="compositionally biased region" description="Low complexity" evidence="5">
    <location>
        <begin position="343"/>
        <end position="352"/>
    </location>
</feature>
<evidence type="ECO:0000313" key="8">
    <source>
        <dbReference type="Proteomes" id="UP000799441"/>
    </source>
</evidence>
<dbReference type="InterPro" id="IPR009071">
    <property type="entry name" value="HMG_box_dom"/>
</dbReference>
<sequence>MSSAFQTTPLSPPLLSSFAHAPPTWRQYSREHFPSTIPSNSLSPSPLHQNHHHYQQAKVQRRPHHLDDADVNNNQTAYPRNFARRTMPNRDRSEGRVLDRSQHEPPLPRELSSSYLPASEDTSSTSYFSSKHASASIPSIRSYYRSSSPTLGSKTPLTPDESPEIPITRKRNVSEADIEPQQLDTVDSAVATSYDRGKGAGDSTSAVQVCICQPDPKIPRPRNAFILYRQHHQASVVAKNPGLANPEISKIIGEQWRNQPAEVKNEWKALAEEEKLRHQQQYPTYRYQPKRNTGRRNSASSDTPGSAGGERARCPKCGGRTILAATASAISSAVSAHYHHPAGVTSSPSTGSLPPPTPVPSATLGSHTIPPLRDLALQSPVAITARRSAIAPPPPPPPMSAHPSRNMMQTQHINSSHRFDDRSPLSPQAKRRRYEPSDGYPRTNASNGAGSNNGQPHYGVAHLHGSHSATGPGTPYPFSQSPAHAYPPPQAPNKRESLPGLRRVMSPQAPPPPPPALSMIPPMRPGAGYQQHRIAQGHHPDRSLTLPPLQTTTATASTSVSPGILTTAGGARSADEIIMSMNLNYKIKVLGQISPPMLSKPGVERGLLIAVEGDSAPAALELSRWLRDTLAKEDDRVVTLLEGPDVDGGEGKAMARYHRLVADWVERSESITATLVYKQNGNPTGEDSPALAQTDIGSTKHSETPIANPPGPSKRRDSASSAHSDHQDTKKVTTTADGDAVMANNGSPNSLQHAKPSSPPTADNVIASVGSKPVVIIPNYSYHASNVFACSIPIADSYSPPDHWQWAATQWRGTAPPDLTVFVRDGDSTPAAAAPDSAKPGGIPHSALYQSQGGGGGAGLVSEEELRLFIVSRNVKGETNRAGPGNEVEPSVLRRLAFEVNERVMAGGAG</sequence>
<evidence type="ECO:0000256" key="3">
    <source>
        <dbReference type="ARBA" id="ARBA00023163"/>
    </source>
</evidence>
<proteinExistence type="predicted"/>
<feature type="compositionally biased region" description="Basic and acidic residues" evidence="5">
    <location>
        <begin position="714"/>
        <end position="731"/>
    </location>
</feature>
<keyword evidence="3" id="KW-0804">Transcription</keyword>